<dbReference type="PROSITE" id="PS00136">
    <property type="entry name" value="SUBTILASE_ASP"/>
    <property type="match status" value="1"/>
</dbReference>
<proteinExistence type="inferred from homology"/>
<feature type="domain" description="Peptidase S8/S53" evidence="8">
    <location>
        <begin position="168"/>
        <end position="442"/>
    </location>
</feature>
<dbReference type="InterPro" id="IPR036852">
    <property type="entry name" value="Peptidase_S8/S53_dom_sf"/>
</dbReference>
<dbReference type="NCBIfam" id="TIGR04183">
    <property type="entry name" value="Por_Secre_tail"/>
    <property type="match status" value="1"/>
</dbReference>
<comment type="similarity">
    <text evidence="1 6 7">Belongs to the peptidase S8 family.</text>
</comment>
<accession>I0WD81</accession>
<evidence type="ECO:0000259" key="9">
    <source>
        <dbReference type="Pfam" id="PF18962"/>
    </source>
</evidence>
<dbReference type="InterPro" id="IPR017317">
    <property type="entry name" value="Pept_S8_subtilisin_bacteroid-2"/>
</dbReference>
<feature type="active site" description="Charge relay system" evidence="6">
    <location>
        <position position="177"/>
    </location>
</feature>
<comment type="caution">
    <text evidence="10">The sequence shown here is derived from an EMBL/GenBank/DDBJ whole genome shotgun (WGS) entry which is preliminary data.</text>
</comment>
<dbReference type="PROSITE" id="PS00138">
    <property type="entry name" value="SUBTILASE_SER"/>
    <property type="match status" value="1"/>
</dbReference>
<evidence type="ECO:0000256" key="1">
    <source>
        <dbReference type="ARBA" id="ARBA00011073"/>
    </source>
</evidence>
<dbReference type="EMBL" id="AJJU01000011">
    <property type="protein sequence ID" value="EID74347.1"/>
    <property type="molecule type" value="Genomic_DNA"/>
</dbReference>
<evidence type="ECO:0000256" key="4">
    <source>
        <dbReference type="ARBA" id="ARBA00022801"/>
    </source>
</evidence>
<keyword evidence="11" id="KW-1185">Reference proteome</keyword>
<dbReference type="InterPro" id="IPR026444">
    <property type="entry name" value="Secre_tail"/>
</dbReference>
<gene>
    <name evidence="10" type="ORF">W5A_08934</name>
</gene>
<dbReference type="InterPro" id="IPR023827">
    <property type="entry name" value="Peptidase_S8_Asp-AS"/>
</dbReference>
<protein>
    <submittedName>
        <fullName evidence="10">Subtilisin-like serine protease</fullName>
    </submittedName>
</protein>
<evidence type="ECO:0000313" key="11">
    <source>
        <dbReference type="Proteomes" id="UP000005938"/>
    </source>
</evidence>
<feature type="active site" description="Charge relay system" evidence="6">
    <location>
        <position position="396"/>
    </location>
</feature>
<keyword evidence="2 6" id="KW-0645">Protease</keyword>
<reference evidence="10 11" key="1">
    <citation type="journal article" date="2012" name="J. Bacteriol.">
        <title>Genome Sequence of the Halotolerant Bacterium Imtechella halotolerans K1T.</title>
        <authorList>
            <person name="Kumar S."/>
            <person name="Vikram S."/>
            <person name="Subramanian S."/>
            <person name="Raghava G.P."/>
            <person name="Pinnaka A.K."/>
        </authorList>
    </citation>
    <scope>NUCLEOTIDE SEQUENCE [LARGE SCALE GENOMIC DNA]</scope>
    <source>
        <strain evidence="10 11">K1</strain>
    </source>
</reference>
<keyword evidence="4 6" id="KW-0378">Hydrolase</keyword>
<dbReference type="RefSeq" id="WP_008239665.1">
    <property type="nucleotide sequence ID" value="NZ_AJJU01000011.1"/>
</dbReference>
<dbReference type="PRINTS" id="PR00723">
    <property type="entry name" value="SUBTILISIN"/>
</dbReference>
<dbReference type="Pfam" id="PF00082">
    <property type="entry name" value="Peptidase_S8"/>
    <property type="match status" value="1"/>
</dbReference>
<evidence type="ECO:0000313" key="10">
    <source>
        <dbReference type="EMBL" id="EID74347.1"/>
    </source>
</evidence>
<keyword evidence="5 6" id="KW-0720">Serine protease</keyword>
<dbReference type="SUPFAM" id="SSF52743">
    <property type="entry name" value="Subtilisin-like"/>
    <property type="match status" value="1"/>
</dbReference>
<evidence type="ECO:0000256" key="2">
    <source>
        <dbReference type="ARBA" id="ARBA00022670"/>
    </source>
</evidence>
<evidence type="ECO:0000259" key="8">
    <source>
        <dbReference type="Pfam" id="PF00082"/>
    </source>
</evidence>
<organism evidence="10 11">
    <name type="scientific">Imtechella halotolerans K1</name>
    <dbReference type="NCBI Taxonomy" id="946077"/>
    <lineage>
        <taxon>Bacteria</taxon>
        <taxon>Pseudomonadati</taxon>
        <taxon>Bacteroidota</taxon>
        <taxon>Flavobacteriia</taxon>
        <taxon>Flavobacteriales</taxon>
        <taxon>Flavobacteriaceae</taxon>
        <taxon>Imtechella</taxon>
    </lineage>
</organism>
<dbReference type="GO" id="GO:0006508">
    <property type="term" value="P:proteolysis"/>
    <property type="evidence" value="ECO:0007669"/>
    <property type="project" value="UniProtKB-KW"/>
</dbReference>
<dbReference type="PATRIC" id="fig|946077.3.peg.1809"/>
<feature type="active site" description="Charge relay system" evidence="6">
    <location>
        <position position="219"/>
    </location>
</feature>
<dbReference type="InterPro" id="IPR050131">
    <property type="entry name" value="Peptidase_S8_subtilisin-like"/>
</dbReference>
<keyword evidence="3" id="KW-0732">Signal</keyword>
<dbReference type="PIRSF" id="PIRSF037903">
    <property type="entry name" value="Subtilisin_rel_GFO_2223"/>
    <property type="match status" value="1"/>
</dbReference>
<dbReference type="GO" id="GO:0004252">
    <property type="term" value="F:serine-type endopeptidase activity"/>
    <property type="evidence" value="ECO:0007669"/>
    <property type="project" value="UniProtKB-UniRule"/>
</dbReference>
<dbReference type="CDD" id="cd07493">
    <property type="entry name" value="Peptidases_S8_9"/>
    <property type="match status" value="1"/>
</dbReference>
<feature type="domain" description="Secretion system C-terminal sorting" evidence="9">
    <location>
        <begin position="467"/>
        <end position="536"/>
    </location>
</feature>
<dbReference type="InterPro" id="IPR015500">
    <property type="entry name" value="Peptidase_S8_subtilisin-rel"/>
</dbReference>
<dbReference type="PANTHER" id="PTHR43806">
    <property type="entry name" value="PEPTIDASE S8"/>
    <property type="match status" value="1"/>
</dbReference>
<evidence type="ECO:0000256" key="7">
    <source>
        <dbReference type="RuleBase" id="RU003355"/>
    </source>
</evidence>
<sequence>MKPILFFFGFVFSIASYSQEHAWVFFTDKEDVVKSLSKPESILSIRAIDRKHQYGIKIDERDVPVTENYIQIIKSQPGIVYRAKSKWFNCVHLTGTREAISALQELPFVSHISFADRNLNLSAREVFSDEVGVVGRDKNTLVDFPYGNTQGQIALIKTNQLHSIGFKGEGMLVAVLDAGFPNVNTLDAFQYLRDHGRLVGGYNFVKRDADFANVSLNSHGTRVLSTMAANLPGTYVGSAPDAAYVLYVTEDVDSESPVEESYWVEAVERADSLGVNIINTSLGYTTFDQSRFNYLQTEMDGTSTFISRGANVATEKGLLVVNSAGNSGNSSWGIITAPADANVFTVGAVDMYGNYASFSSRGPTTDGRIKPDVMAQGIQTAVINQNGVIVGNNGTSFASPIIAGSMACLWQAMPEKTNLELMEIVRASASLYSNPSVEMGYGIPDFLEAYYGELDEGSLFLEEVGWFPNPTSDLVTIQTSVGNRILGCKVYNLTGALILSNDVVAKEVELDLTHHPKGIYFVEVYLNQKTITLKIIKD</sequence>
<dbReference type="InterPro" id="IPR023828">
    <property type="entry name" value="Peptidase_S8_Ser-AS"/>
</dbReference>
<dbReference type="STRING" id="946077.W5A_08934"/>
<evidence type="ECO:0000256" key="6">
    <source>
        <dbReference type="PROSITE-ProRule" id="PRU01240"/>
    </source>
</evidence>
<evidence type="ECO:0000256" key="3">
    <source>
        <dbReference type="ARBA" id="ARBA00022729"/>
    </source>
</evidence>
<dbReference type="Pfam" id="PF18962">
    <property type="entry name" value="Por_Secre_tail"/>
    <property type="match status" value="1"/>
</dbReference>
<dbReference type="PANTHER" id="PTHR43806:SF67">
    <property type="entry name" value="EGF-LIKE DOMAIN-CONTAINING PROTEIN"/>
    <property type="match status" value="1"/>
</dbReference>
<evidence type="ECO:0000256" key="5">
    <source>
        <dbReference type="ARBA" id="ARBA00022825"/>
    </source>
</evidence>
<dbReference type="AlphaFoldDB" id="I0WD81"/>
<dbReference type="OrthoDB" id="1407599at2"/>
<dbReference type="eggNOG" id="COG1404">
    <property type="taxonomic scope" value="Bacteria"/>
</dbReference>
<dbReference type="PROSITE" id="PS51892">
    <property type="entry name" value="SUBTILASE"/>
    <property type="match status" value="1"/>
</dbReference>
<dbReference type="Gene3D" id="3.40.50.200">
    <property type="entry name" value="Peptidase S8/S53 domain"/>
    <property type="match status" value="1"/>
</dbReference>
<dbReference type="InterPro" id="IPR000209">
    <property type="entry name" value="Peptidase_S8/S53_dom"/>
</dbReference>
<dbReference type="Proteomes" id="UP000005938">
    <property type="component" value="Unassembled WGS sequence"/>
</dbReference>
<name>I0WD81_9FLAO</name>